<evidence type="ECO:0000259" key="6">
    <source>
        <dbReference type="Pfam" id="PF00889"/>
    </source>
</evidence>
<evidence type="ECO:0000313" key="8">
    <source>
        <dbReference type="Proteomes" id="UP000176996"/>
    </source>
</evidence>
<dbReference type="InterPro" id="IPR014039">
    <property type="entry name" value="Transl_elong_EFTs/EF1B_dimer"/>
</dbReference>
<evidence type="ECO:0000256" key="2">
    <source>
        <dbReference type="ARBA" id="ARBA00016956"/>
    </source>
</evidence>
<comment type="caution">
    <text evidence="7">The sequence shown here is derived from an EMBL/GenBank/DDBJ whole genome shotgun (WGS) entry which is preliminary data.</text>
</comment>
<evidence type="ECO:0000256" key="5">
    <source>
        <dbReference type="HAMAP-Rule" id="MF_00050"/>
    </source>
</evidence>
<dbReference type="STRING" id="1798471.A3A21_01775"/>
<comment type="similarity">
    <text evidence="1 5">Belongs to the EF-Ts family.</text>
</comment>
<comment type="function">
    <text evidence="5">Associates with the EF-Tu.GDP complex and induces the exchange of GDP to GTP. It remains bound to the aminoacyl-tRNA.EF-Tu.GTP complex up to the GTP hydrolysis stage on the ribosome.</text>
</comment>
<organism evidence="7 8">
    <name type="scientific">Candidatus Jorgensenbacteria bacterium RIFCSPLOWO2_01_FULL_45_25b</name>
    <dbReference type="NCBI Taxonomy" id="1798471"/>
    <lineage>
        <taxon>Bacteria</taxon>
        <taxon>Candidatus Joergenseniibacteriota</taxon>
    </lineage>
</organism>
<dbReference type="FunFam" id="1.10.8.10:FF:000001">
    <property type="entry name" value="Elongation factor Ts"/>
    <property type="match status" value="1"/>
</dbReference>
<comment type="subcellular location">
    <subcellularLocation>
        <location evidence="5">Cytoplasm</location>
    </subcellularLocation>
</comment>
<dbReference type="GO" id="GO:0003746">
    <property type="term" value="F:translation elongation factor activity"/>
    <property type="evidence" value="ECO:0007669"/>
    <property type="project" value="UniProtKB-UniRule"/>
</dbReference>
<keyword evidence="3 5" id="KW-0251">Elongation factor</keyword>
<dbReference type="InterPro" id="IPR009060">
    <property type="entry name" value="UBA-like_sf"/>
</dbReference>
<dbReference type="GO" id="GO:0005737">
    <property type="term" value="C:cytoplasm"/>
    <property type="evidence" value="ECO:0007669"/>
    <property type="project" value="UniProtKB-SubCell"/>
</dbReference>
<dbReference type="NCBIfam" id="TIGR00116">
    <property type="entry name" value="tsf"/>
    <property type="match status" value="1"/>
</dbReference>
<dbReference type="PANTHER" id="PTHR11741">
    <property type="entry name" value="ELONGATION FACTOR TS"/>
    <property type="match status" value="1"/>
</dbReference>
<dbReference type="SUPFAM" id="SSF46934">
    <property type="entry name" value="UBA-like"/>
    <property type="match status" value="1"/>
</dbReference>
<dbReference type="InterPro" id="IPR036402">
    <property type="entry name" value="EF-Ts_dimer_sf"/>
</dbReference>
<dbReference type="AlphaFoldDB" id="A0A1F6BT76"/>
<gene>
    <name evidence="5" type="primary">tsf</name>
    <name evidence="7" type="ORF">A3A21_01775</name>
</gene>
<evidence type="ECO:0000256" key="1">
    <source>
        <dbReference type="ARBA" id="ARBA00005532"/>
    </source>
</evidence>
<protein>
    <recommendedName>
        <fullName evidence="2 5">Elongation factor Ts</fullName>
        <shortName evidence="5">EF-Ts</shortName>
    </recommendedName>
</protein>
<feature type="domain" description="Translation elongation factor EFTs/EF1B dimerisation" evidence="6">
    <location>
        <begin position="67"/>
        <end position="144"/>
    </location>
</feature>
<dbReference type="Pfam" id="PF00889">
    <property type="entry name" value="EF_TS"/>
    <property type="match status" value="1"/>
</dbReference>
<feature type="region of interest" description="Involved in Mg(2+) ion dislocation from EF-Tu" evidence="5">
    <location>
        <begin position="76"/>
        <end position="79"/>
    </location>
</feature>
<keyword evidence="5" id="KW-0963">Cytoplasm</keyword>
<dbReference type="SUPFAM" id="SSF54713">
    <property type="entry name" value="Elongation factor Ts (EF-Ts), dimerisation domain"/>
    <property type="match status" value="1"/>
</dbReference>
<proteinExistence type="inferred from homology"/>
<reference evidence="7 8" key="1">
    <citation type="journal article" date="2016" name="Nat. Commun.">
        <title>Thousands of microbial genomes shed light on interconnected biogeochemical processes in an aquifer system.</title>
        <authorList>
            <person name="Anantharaman K."/>
            <person name="Brown C.T."/>
            <person name="Hug L.A."/>
            <person name="Sharon I."/>
            <person name="Castelle C.J."/>
            <person name="Probst A.J."/>
            <person name="Thomas B.C."/>
            <person name="Singh A."/>
            <person name="Wilkins M.J."/>
            <person name="Karaoz U."/>
            <person name="Brodie E.L."/>
            <person name="Williams K.H."/>
            <person name="Hubbard S.S."/>
            <person name="Banfield J.F."/>
        </authorList>
    </citation>
    <scope>NUCLEOTIDE SEQUENCE [LARGE SCALE GENOMIC DNA]</scope>
</reference>
<dbReference type="Proteomes" id="UP000176996">
    <property type="component" value="Unassembled WGS sequence"/>
</dbReference>
<dbReference type="PANTHER" id="PTHR11741:SF0">
    <property type="entry name" value="ELONGATION FACTOR TS, MITOCHONDRIAL"/>
    <property type="match status" value="1"/>
</dbReference>
<dbReference type="InterPro" id="IPR001816">
    <property type="entry name" value="Transl_elong_EFTs/EF1B"/>
</dbReference>
<evidence type="ECO:0000256" key="4">
    <source>
        <dbReference type="ARBA" id="ARBA00022917"/>
    </source>
</evidence>
<sequence>MELIQKLREITGAGVMDCKRAMSEANGDFEKAKKIIEEKGIASASKKSERETGAGVIESYIHANRVGVLLVLRCETDFVARATPFKELAHNIAMHITAMAPETIEGLLSQPFVKDQALTVENLIKKEISHLGENIKVERFSRFEL</sequence>
<accession>A0A1F6BT76</accession>
<dbReference type="EMBL" id="MFKK01000034">
    <property type="protein sequence ID" value="OGG40126.1"/>
    <property type="molecule type" value="Genomic_DNA"/>
</dbReference>
<dbReference type="Gene3D" id="3.30.479.20">
    <property type="entry name" value="Elongation factor Ts, dimerisation domain"/>
    <property type="match status" value="1"/>
</dbReference>
<dbReference type="HAMAP" id="MF_00050">
    <property type="entry name" value="EF_Ts"/>
    <property type="match status" value="1"/>
</dbReference>
<dbReference type="Gene3D" id="1.10.8.10">
    <property type="entry name" value="DNA helicase RuvA subunit, C-terminal domain"/>
    <property type="match status" value="1"/>
</dbReference>
<keyword evidence="4 5" id="KW-0648">Protein biosynthesis</keyword>
<evidence type="ECO:0000256" key="3">
    <source>
        <dbReference type="ARBA" id="ARBA00022768"/>
    </source>
</evidence>
<evidence type="ECO:0000313" key="7">
    <source>
        <dbReference type="EMBL" id="OGG40126.1"/>
    </source>
</evidence>
<name>A0A1F6BT76_9BACT</name>
<dbReference type="CDD" id="cd14275">
    <property type="entry name" value="UBA_EF-Ts"/>
    <property type="match status" value="1"/>
</dbReference>